<feature type="transmembrane region" description="Helical" evidence="5">
    <location>
        <begin position="55"/>
        <end position="72"/>
    </location>
</feature>
<dbReference type="AlphaFoldDB" id="A0A5J6WVZ3"/>
<dbReference type="EMBL" id="CP040449">
    <property type="protein sequence ID" value="QFI55092.1"/>
    <property type="molecule type" value="Genomic_DNA"/>
</dbReference>
<evidence type="ECO:0000313" key="7">
    <source>
        <dbReference type="EMBL" id="QFI55092.1"/>
    </source>
</evidence>
<evidence type="ECO:0000259" key="6">
    <source>
        <dbReference type="Pfam" id="PF01694"/>
    </source>
</evidence>
<dbReference type="PANTHER" id="PTHR43731">
    <property type="entry name" value="RHOMBOID PROTEASE"/>
    <property type="match status" value="1"/>
</dbReference>
<dbReference type="PANTHER" id="PTHR43731:SF16">
    <property type="entry name" value="RHOMBOSORTASE"/>
    <property type="match status" value="1"/>
</dbReference>
<dbReference type="Pfam" id="PF01694">
    <property type="entry name" value="Rhomboid"/>
    <property type="match status" value="1"/>
</dbReference>
<keyword evidence="4 5" id="KW-0472">Membrane</keyword>
<accession>A0A5J6WVZ3</accession>
<dbReference type="InterPro" id="IPR035952">
    <property type="entry name" value="Rhomboid-like_sf"/>
</dbReference>
<dbReference type="InterPro" id="IPR022764">
    <property type="entry name" value="Peptidase_S54_rhomboid_dom"/>
</dbReference>
<evidence type="ECO:0000256" key="5">
    <source>
        <dbReference type="SAM" id="Phobius"/>
    </source>
</evidence>
<evidence type="ECO:0000313" key="8">
    <source>
        <dbReference type="Proteomes" id="UP000594034"/>
    </source>
</evidence>
<evidence type="ECO:0000256" key="3">
    <source>
        <dbReference type="ARBA" id="ARBA00022989"/>
    </source>
</evidence>
<dbReference type="InterPro" id="IPR023826">
    <property type="entry name" value="Rhom-like_SP_proteobac"/>
</dbReference>
<dbReference type="KEGG" id="asim:FE240_10585"/>
<dbReference type="RefSeq" id="WP_193000802.1">
    <property type="nucleotide sequence ID" value="NZ_CP040449.1"/>
</dbReference>
<feature type="transmembrane region" description="Helical" evidence="5">
    <location>
        <begin position="79"/>
        <end position="99"/>
    </location>
</feature>
<gene>
    <name evidence="7" type="primary">rrtA</name>
    <name evidence="7" type="ORF">FE240_10585</name>
</gene>
<keyword evidence="2 5" id="KW-0812">Transmembrane</keyword>
<feature type="transmembrane region" description="Helical" evidence="5">
    <location>
        <begin position="105"/>
        <end position="122"/>
    </location>
</feature>
<keyword evidence="7" id="KW-0378">Hydrolase</keyword>
<dbReference type="InterPro" id="IPR050925">
    <property type="entry name" value="Rhomboid_protease_S54"/>
</dbReference>
<dbReference type="GO" id="GO:0016020">
    <property type="term" value="C:membrane"/>
    <property type="evidence" value="ECO:0007669"/>
    <property type="project" value="UniProtKB-SubCell"/>
</dbReference>
<name>A0A5J6WVZ3_9GAMM</name>
<dbReference type="Proteomes" id="UP000594034">
    <property type="component" value="Chromosome"/>
</dbReference>
<dbReference type="SUPFAM" id="SSF144091">
    <property type="entry name" value="Rhomboid-like"/>
    <property type="match status" value="1"/>
</dbReference>
<dbReference type="Gene3D" id="1.20.1540.10">
    <property type="entry name" value="Rhomboid-like"/>
    <property type="match status" value="1"/>
</dbReference>
<reference evidence="7 8" key="1">
    <citation type="submission" date="2019-05" db="EMBL/GenBank/DDBJ databases">
        <title>OXA-830, a novel chromosomally encoded expanded-spectrum class D beta-lactamase in Aeromonas simiae.</title>
        <authorList>
            <person name="Zhou W."/>
            <person name="Chen Q."/>
        </authorList>
    </citation>
    <scope>NUCLEOTIDE SEQUENCE [LARGE SCALE GENOMIC DNA]</scope>
    <source>
        <strain evidence="7 8">A6</strain>
    </source>
</reference>
<evidence type="ECO:0000256" key="2">
    <source>
        <dbReference type="ARBA" id="ARBA00022692"/>
    </source>
</evidence>
<evidence type="ECO:0000256" key="4">
    <source>
        <dbReference type="ARBA" id="ARBA00023136"/>
    </source>
</evidence>
<dbReference type="NCBIfam" id="TIGR03902">
    <property type="entry name" value="rhom_GG_sort"/>
    <property type="match status" value="1"/>
</dbReference>
<dbReference type="GO" id="GO:0004252">
    <property type="term" value="F:serine-type endopeptidase activity"/>
    <property type="evidence" value="ECO:0007669"/>
    <property type="project" value="InterPro"/>
</dbReference>
<evidence type="ECO:0000256" key="1">
    <source>
        <dbReference type="ARBA" id="ARBA00004141"/>
    </source>
</evidence>
<proteinExistence type="predicted"/>
<feature type="domain" description="Peptidase S54 rhomboid" evidence="6">
    <location>
        <begin position="40"/>
        <end position="183"/>
    </location>
</feature>
<keyword evidence="3 5" id="KW-1133">Transmembrane helix</keyword>
<feature type="transmembrane region" description="Helical" evidence="5">
    <location>
        <begin position="134"/>
        <end position="150"/>
    </location>
</feature>
<sequence length="190" mass="20794">MFTEKSGWVAAAALSLLLWVLWIWVPNDAISFQRSAIAGGQWWRMITGNLAHTNGWHLLLNLCGLWVLVTLFSRDLDAARLLLVLGSGALGVTIGIWLLCPQTQWYMGLSGALHGLFVWGLVRDLYFKRRGARLLLLGFAIKLLLDWQGGGENSPSAALIGARVHVGSHLLGSMAGLVLALVSLSWPARR</sequence>
<protein>
    <submittedName>
        <fullName evidence="7">Rhombosortase</fullName>
        <ecNumber evidence="7">3.4.21.-</ecNumber>
    </submittedName>
</protein>
<organism evidence="7 8">
    <name type="scientific">Aeromonas simiae</name>
    <dbReference type="NCBI Taxonomy" id="218936"/>
    <lineage>
        <taxon>Bacteria</taxon>
        <taxon>Pseudomonadati</taxon>
        <taxon>Pseudomonadota</taxon>
        <taxon>Gammaproteobacteria</taxon>
        <taxon>Aeromonadales</taxon>
        <taxon>Aeromonadaceae</taxon>
        <taxon>Aeromonas</taxon>
    </lineage>
</organism>
<feature type="transmembrane region" description="Helical" evidence="5">
    <location>
        <begin position="170"/>
        <end position="188"/>
    </location>
</feature>
<keyword evidence="8" id="KW-1185">Reference proteome</keyword>
<comment type="subcellular location">
    <subcellularLocation>
        <location evidence="1">Membrane</location>
        <topology evidence="1">Multi-pass membrane protein</topology>
    </subcellularLocation>
</comment>
<feature type="transmembrane region" description="Helical" evidence="5">
    <location>
        <begin position="7"/>
        <end position="25"/>
    </location>
</feature>
<dbReference type="EC" id="3.4.21.-" evidence="7"/>